<proteinExistence type="inferred from homology"/>
<organism evidence="4 5">
    <name type="scientific">Povalibacter uvarum</name>
    <dbReference type="NCBI Taxonomy" id="732238"/>
    <lineage>
        <taxon>Bacteria</taxon>
        <taxon>Pseudomonadati</taxon>
        <taxon>Pseudomonadota</taxon>
        <taxon>Gammaproteobacteria</taxon>
        <taxon>Steroidobacterales</taxon>
        <taxon>Steroidobacteraceae</taxon>
        <taxon>Povalibacter</taxon>
    </lineage>
</organism>
<dbReference type="AlphaFoldDB" id="A0A841HER4"/>
<dbReference type="GO" id="GO:0016780">
    <property type="term" value="F:phosphotransferase activity, for other substituted phosphate groups"/>
    <property type="evidence" value="ECO:0007669"/>
    <property type="project" value="TreeGrafter"/>
</dbReference>
<dbReference type="InterPro" id="IPR003362">
    <property type="entry name" value="Bact_transf"/>
</dbReference>
<evidence type="ECO:0000313" key="5">
    <source>
        <dbReference type="Proteomes" id="UP000588068"/>
    </source>
</evidence>
<evidence type="ECO:0000256" key="1">
    <source>
        <dbReference type="ARBA" id="ARBA00006464"/>
    </source>
</evidence>
<dbReference type="PANTHER" id="PTHR30576">
    <property type="entry name" value="COLANIC BIOSYNTHESIS UDP-GLUCOSE LIPID CARRIER TRANSFERASE"/>
    <property type="match status" value="1"/>
</dbReference>
<keyword evidence="2" id="KW-0812">Transmembrane</keyword>
<evidence type="ECO:0000256" key="2">
    <source>
        <dbReference type="SAM" id="Phobius"/>
    </source>
</evidence>
<evidence type="ECO:0000259" key="3">
    <source>
        <dbReference type="Pfam" id="PF02397"/>
    </source>
</evidence>
<keyword evidence="4" id="KW-0808">Transferase</keyword>
<keyword evidence="2" id="KW-1133">Transmembrane helix</keyword>
<dbReference type="Proteomes" id="UP000588068">
    <property type="component" value="Unassembled WGS sequence"/>
</dbReference>
<keyword evidence="5" id="KW-1185">Reference proteome</keyword>
<gene>
    <name evidence="4" type="ORF">HNQ60_000457</name>
</gene>
<comment type="similarity">
    <text evidence="1">Belongs to the bacterial sugar transferase family.</text>
</comment>
<feature type="transmembrane region" description="Helical" evidence="2">
    <location>
        <begin position="7"/>
        <end position="30"/>
    </location>
</feature>
<sequence>MKRLSDILISALGLMVAAPILLPVMFLIWWQDKHSPFYIAPRVGRGEKPFRMIKLRSMIINADKSGVDSTAANDRRITRVGQFVRQYKLDEVVQLWNVFKGDMSLVGPRPNVERETRMYTPQEKRLLTVRPGITDYASIVFSDEGEILKGKADPDIAYNQLIRPYKGYLGLFYLEHSGVFLDLKLIMLTVLAVASRSAALRAVVKDMKKRGAPDELLRVAAREAELVPAPPPGAATVVTERY</sequence>
<reference evidence="4 5" key="1">
    <citation type="submission" date="2020-08" db="EMBL/GenBank/DDBJ databases">
        <title>Genomic Encyclopedia of Type Strains, Phase IV (KMG-IV): sequencing the most valuable type-strain genomes for metagenomic binning, comparative biology and taxonomic classification.</title>
        <authorList>
            <person name="Goeker M."/>
        </authorList>
    </citation>
    <scope>NUCLEOTIDE SEQUENCE [LARGE SCALE GENOMIC DNA]</scope>
    <source>
        <strain evidence="4 5">DSM 26723</strain>
    </source>
</reference>
<evidence type="ECO:0000313" key="4">
    <source>
        <dbReference type="EMBL" id="MBB6091611.1"/>
    </source>
</evidence>
<accession>A0A841HER4</accession>
<dbReference type="RefSeq" id="WP_184329400.1">
    <property type="nucleotide sequence ID" value="NZ_JACHHZ010000001.1"/>
</dbReference>
<protein>
    <submittedName>
        <fullName evidence="4">Lipopolysaccharide/colanic/teichoic acid biosynthesis glycosyltransferase</fullName>
    </submittedName>
</protein>
<name>A0A841HER4_9GAMM</name>
<comment type="caution">
    <text evidence="4">The sequence shown here is derived from an EMBL/GenBank/DDBJ whole genome shotgun (WGS) entry which is preliminary data.</text>
</comment>
<dbReference type="Pfam" id="PF02397">
    <property type="entry name" value="Bac_transf"/>
    <property type="match status" value="1"/>
</dbReference>
<feature type="transmembrane region" description="Helical" evidence="2">
    <location>
        <begin position="185"/>
        <end position="204"/>
    </location>
</feature>
<dbReference type="EMBL" id="JACHHZ010000001">
    <property type="protein sequence ID" value="MBB6091611.1"/>
    <property type="molecule type" value="Genomic_DNA"/>
</dbReference>
<feature type="domain" description="Bacterial sugar transferase" evidence="3">
    <location>
        <begin position="2"/>
        <end position="193"/>
    </location>
</feature>
<keyword evidence="2" id="KW-0472">Membrane</keyword>
<dbReference type="PANTHER" id="PTHR30576:SF20">
    <property type="entry name" value="QUINOVOSAMINEPHOSPHOTRANSFERAE-RELATED"/>
    <property type="match status" value="1"/>
</dbReference>